<dbReference type="CDD" id="cd18774">
    <property type="entry name" value="PDC2_HK_sensor"/>
    <property type="match status" value="1"/>
</dbReference>
<sequence>MLKSLKTQIVLTSLLCLALGVLAITLTNYFTARERAYEGLAEQNLALAKSHAKGISEWVQSKLSLVQAATQDPEPSKSLLMLRDAGQFVGTSFDYISTAASSSDQSGQIPPKPGYEQALQTAQPVVTSPYRAAGSDGPLLITFAAPVGPKSAVTSVGTADASMDAVVANVASIRPTPDSEAFLINADGVIIAHSEGLLLLKRATEVSTDLTLQTLSLAAAGGSLLPVQRGGINYLLVVVPVEGTDWRLAVLLHEAQALEPITAMLTASVIVSILVLLSTAALLGGFIAHRLARLGQLRDAMREVVSREGEVHRSRHMDARGGDELADIAASFNAFADQQAVVLSRIHDASASVRVAAEEIAIGNQDLSHRTVLTVSGLEEISGSMQQLTVAVRANTDATHKAKLLVTRASDIADHGGIVVDQAVQTMDQISAASKRIADIIGVIDGIAFQTNILALNAAVEAARAGEQGRGFAVVAAEVRQLAQRSAQAAREIRGLISSSVGLVNDGADLVHSAGSTIREMVSAVRQVVGVIGEIHASTTDQSATIVEVGQAILQLEGLAQRNAELVECSGASAGSLQRQSAALSGVMRDSMHSS</sequence>
<dbReference type="PANTHER" id="PTHR43531:SF14">
    <property type="entry name" value="METHYL-ACCEPTING CHEMOTAXIS PROTEIN I-RELATED"/>
    <property type="match status" value="1"/>
</dbReference>
<evidence type="ECO:0000256" key="3">
    <source>
        <dbReference type="ARBA" id="ARBA00022481"/>
    </source>
</evidence>
<keyword evidence="5 9" id="KW-1133">Transmembrane helix</keyword>
<comment type="subcellular location">
    <subcellularLocation>
        <location evidence="1">Cell membrane</location>
        <topology evidence="1">Multi-pass membrane protein</topology>
    </subcellularLocation>
</comment>
<keyword evidence="6 9" id="KW-0472">Membrane</keyword>
<dbReference type="InterPro" id="IPR003660">
    <property type="entry name" value="HAMP_dom"/>
</dbReference>
<dbReference type="SUPFAM" id="SSF58104">
    <property type="entry name" value="Methyl-accepting chemotaxis protein (MCP) signaling domain"/>
    <property type="match status" value="1"/>
</dbReference>
<keyword evidence="4 9" id="KW-0812">Transmembrane</keyword>
<keyword evidence="13" id="KW-1185">Reference proteome</keyword>
<comment type="similarity">
    <text evidence="7">Belongs to the methyl-accepting chemotaxis (MCP) protein family.</text>
</comment>
<dbReference type="GO" id="GO:0007165">
    <property type="term" value="P:signal transduction"/>
    <property type="evidence" value="ECO:0007669"/>
    <property type="project" value="UniProtKB-KW"/>
</dbReference>
<dbReference type="EMBL" id="JACHLK010000003">
    <property type="protein sequence ID" value="MBB6559279.1"/>
    <property type="molecule type" value="Genomic_DNA"/>
</dbReference>
<evidence type="ECO:0000256" key="9">
    <source>
        <dbReference type="SAM" id="Phobius"/>
    </source>
</evidence>
<organism evidence="12 13">
    <name type="scientific">Acidovorax soli</name>
    <dbReference type="NCBI Taxonomy" id="592050"/>
    <lineage>
        <taxon>Bacteria</taxon>
        <taxon>Pseudomonadati</taxon>
        <taxon>Pseudomonadota</taxon>
        <taxon>Betaproteobacteria</taxon>
        <taxon>Burkholderiales</taxon>
        <taxon>Comamonadaceae</taxon>
        <taxon>Acidovorax</taxon>
    </lineage>
</organism>
<dbReference type="Pfam" id="PF00672">
    <property type="entry name" value="HAMP"/>
    <property type="match status" value="1"/>
</dbReference>
<evidence type="ECO:0000256" key="7">
    <source>
        <dbReference type="ARBA" id="ARBA00029447"/>
    </source>
</evidence>
<protein>
    <submittedName>
        <fullName evidence="12">Methyl-accepting chemotaxis protein</fullName>
    </submittedName>
</protein>
<dbReference type="SMART" id="SM00283">
    <property type="entry name" value="MA"/>
    <property type="match status" value="1"/>
</dbReference>
<keyword evidence="2" id="KW-1003">Cell membrane</keyword>
<evidence type="ECO:0000256" key="8">
    <source>
        <dbReference type="PROSITE-ProRule" id="PRU00284"/>
    </source>
</evidence>
<dbReference type="CDD" id="cd06225">
    <property type="entry name" value="HAMP"/>
    <property type="match status" value="1"/>
</dbReference>
<dbReference type="GO" id="GO:0004888">
    <property type="term" value="F:transmembrane signaling receptor activity"/>
    <property type="evidence" value="ECO:0007669"/>
    <property type="project" value="TreeGrafter"/>
</dbReference>
<evidence type="ECO:0000256" key="6">
    <source>
        <dbReference type="ARBA" id="ARBA00023136"/>
    </source>
</evidence>
<comment type="caution">
    <text evidence="12">The sequence shown here is derived from an EMBL/GenBank/DDBJ whole genome shotgun (WGS) entry which is preliminary data.</text>
</comment>
<dbReference type="InterPro" id="IPR051310">
    <property type="entry name" value="MCP_chemotaxis"/>
</dbReference>
<dbReference type="PANTHER" id="PTHR43531">
    <property type="entry name" value="PROTEIN ICFG"/>
    <property type="match status" value="1"/>
</dbReference>
<keyword evidence="3" id="KW-0488">Methylation</keyword>
<accession>A0A7X0PCV1</accession>
<evidence type="ECO:0000256" key="2">
    <source>
        <dbReference type="ARBA" id="ARBA00022475"/>
    </source>
</evidence>
<dbReference type="Gene3D" id="3.30.450.20">
    <property type="entry name" value="PAS domain"/>
    <property type="match status" value="2"/>
</dbReference>
<name>A0A7X0PCV1_9BURK</name>
<keyword evidence="8" id="KW-0807">Transducer</keyword>
<dbReference type="InterPro" id="IPR033479">
    <property type="entry name" value="dCache_1"/>
</dbReference>
<evidence type="ECO:0000259" key="11">
    <source>
        <dbReference type="PROSITE" id="PS50885"/>
    </source>
</evidence>
<evidence type="ECO:0000313" key="13">
    <source>
        <dbReference type="Proteomes" id="UP000575083"/>
    </source>
</evidence>
<dbReference type="PROSITE" id="PS50111">
    <property type="entry name" value="CHEMOTAXIS_TRANSDUC_2"/>
    <property type="match status" value="1"/>
</dbReference>
<gene>
    <name evidence="12" type="ORF">HNP48_001946</name>
</gene>
<dbReference type="CDD" id="cd11386">
    <property type="entry name" value="MCP_signal"/>
    <property type="match status" value="1"/>
</dbReference>
<reference evidence="12 13" key="1">
    <citation type="submission" date="2020-08" db="EMBL/GenBank/DDBJ databases">
        <title>Functional genomics of gut bacteria from endangered species of beetles.</title>
        <authorList>
            <person name="Carlos-Shanley C."/>
        </authorList>
    </citation>
    <scope>NUCLEOTIDE SEQUENCE [LARGE SCALE GENOMIC DNA]</scope>
    <source>
        <strain evidence="12 13">S00198</strain>
    </source>
</reference>
<dbReference type="RefSeq" id="WP_184856706.1">
    <property type="nucleotide sequence ID" value="NZ_JACHLK010000003.1"/>
</dbReference>
<feature type="transmembrane region" description="Helical" evidence="9">
    <location>
        <begin position="263"/>
        <end position="288"/>
    </location>
</feature>
<dbReference type="GO" id="GO:0006935">
    <property type="term" value="P:chemotaxis"/>
    <property type="evidence" value="ECO:0007669"/>
    <property type="project" value="TreeGrafter"/>
</dbReference>
<evidence type="ECO:0000256" key="5">
    <source>
        <dbReference type="ARBA" id="ARBA00022989"/>
    </source>
</evidence>
<dbReference type="PROSITE" id="PS50885">
    <property type="entry name" value="HAMP"/>
    <property type="match status" value="1"/>
</dbReference>
<proteinExistence type="inferred from homology"/>
<evidence type="ECO:0000256" key="4">
    <source>
        <dbReference type="ARBA" id="ARBA00022692"/>
    </source>
</evidence>
<dbReference type="GO" id="GO:0005886">
    <property type="term" value="C:plasma membrane"/>
    <property type="evidence" value="ECO:0007669"/>
    <property type="project" value="UniProtKB-SubCell"/>
</dbReference>
<evidence type="ECO:0000259" key="10">
    <source>
        <dbReference type="PROSITE" id="PS50111"/>
    </source>
</evidence>
<evidence type="ECO:0000313" key="12">
    <source>
        <dbReference type="EMBL" id="MBB6559279.1"/>
    </source>
</evidence>
<dbReference type="AlphaFoldDB" id="A0A7X0PCV1"/>
<dbReference type="Proteomes" id="UP000575083">
    <property type="component" value="Unassembled WGS sequence"/>
</dbReference>
<evidence type="ECO:0000256" key="1">
    <source>
        <dbReference type="ARBA" id="ARBA00004651"/>
    </source>
</evidence>
<dbReference type="InterPro" id="IPR004089">
    <property type="entry name" value="MCPsignal_dom"/>
</dbReference>
<dbReference type="Gene3D" id="1.10.287.950">
    <property type="entry name" value="Methyl-accepting chemotaxis protein"/>
    <property type="match status" value="1"/>
</dbReference>
<dbReference type="Pfam" id="PF00015">
    <property type="entry name" value="MCPsignal"/>
    <property type="match status" value="1"/>
</dbReference>
<dbReference type="Pfam" id="PF02743">
    <property type="entry name" value="dCache_1"/>
    <property type="match status" value="1"/>
</dbReference>
<feature type="domain" description="HAMP" evidence="11">
    <location>
        <begin position="288"/>
        <end position="344"/>
    </location>
</feature>
<feature type="domain" description="Methyl-accepting transducer" evidence="10">
    <location>
        <begin position="349"/>
        <end position="578"/>
    </location>
</feature>